<keyword evidence="1" id="KW-0732">Signal</keyword>
<proteinExistence type="predicted"/>
<dbReference type="Proteomes" id="UP001500840">
    <property type="component" value="Unassembled WGS sequence"/>
</dbReference>
<evidence type="ECO:0000256" key="1">
    <source>
        <dbReference type="SAM" id="SignalP"/>
    </source>
</evidence>
<feature type="signal peptide" evidence="1">
    <location>
        <begin position="1"/>
        <end position="27"/>
    </location>
</feature>
<dbReference type="RefSeq" id="WP_345327538.1">
    <property type="nucleotide sequence ID" value="NZ_BAABGA010000107.1"/>
</dbReference>
<keyword evidence="3" id="KW-1185">Reference proteome</keyword>
<reference evidence="3" key="1">
    <citation type="journal article" date="2019" name="Int. J. Syst. Evol. Microbiol.">
        <title>The Global Catalogue of Microorganisms (GCM) 10K type strain sequencing project: providing services to taxonomists for standard genome sequencing and annotation.</title>
        <authorList>
            <consortium name="The Broad Institute Genomics Platform"/>
            <consortium name="The Broad Institute Genome Sequencing Center for Infectious Disease"/>
            <person name="Wu L."/>
            <person name="Ma J."/>
        </authorList>
    </citation>
    <scope>NUCLEOTIDE SEQUENCE [LARGE SCALE GENOMIC DNA]</scope>
    <source>
        <strain evidence="3">JCM 17759</strain>
    </source>
</reference>
<comment type="caution">
    <text evidence="2">The sequence shown here is derived from an EMBL/GenBank/DDBJ whole genome shotgun (WGS) entry which is preliminary data.</text>
</comment>
<organism evidence="2 3">
    <name type="scientific">Novipirellula rosea</name>
    <dbReference type="NCBI Taxonomy" id="1031540"/>
    <lineage>
        <taxon>Bacteria</taxon>
        <taxon>Pseudomonadati</taxon>
        <taxon>Planctomycetota</taxon>
        <taxon>Planctomycetia</taxon>
        <taxon>Pirellulales</taxon>
        <taxon>Pirellulaceae</taxon>
        <taxon>Novipirellula</taxon>
    </lineage>
</organism>
<sequence length="59" mass="6637">MRITHQSTRNAWLLVAAAMLGSSVGCASLPWRAKKPQETAEYQTYIDQAATNQTYEQSY</sequence>
<feature type="chain" id="PRO_5045392902" evidence="1">
    <location>
        <begin position="28"/>
        <end position="59"/>
    </location>
</feature>
<name>A0ABP8NRP0_9BACT</name>
<dbReference type="PROSITE" id="PS51257">
    <property type="entry name" value="PROKAR_LIPOPROTEIN"/>
    <property type="match status" value="1"/>
</dbReference>
<dbReference type="EMBL" id="BAABGA010000107">
    <property type="protein sequence ID" value="GAA4469713.1"/>
    <property type="molecule type" value="Genomic_DNA"/>
</dbReference>
<protein>
    <submittedName>
        <fullName evidence="2">Uncharacterized protein</fullName>
    </submittedName>
</protein>
<gene>
    <name evidence="2" type="ORF">GCM10023156_62160</name>
</gene>
<evidence type="ECO:0000313" key="2">
    <source>
        <dbReference type="EMBL" id="GAA4469713.1"/>
    </source>
</evidence>
<accession>A0ABP8NRP0</accession>
<evidence type="ECO:0000313" key="3">
    <source>
        <dbReference type="Proteomes" id="UP001500840"/>
    </source>
</evidence>